<feature type="transmembrane region" description="Helical" evidence="1">
    <location>
        <begin position="216"/>
        <end position="232"/>
    </location>
</feature>
<dbReference type="PANTHER" id="PTHR30590:SF2">
    <property type="entry name" value="INNER MEMBRANE PROTEIN"/>
    <property type="match status" value="1"/>
</dbReference>
<dbReference type="PANTHER" id="PTHR30590">
    <property type="entry name" value="INNER MEMBRANE PROTEIN"/>
    <property type="match status" value="1"/>
</dbReference>
<evidence type="ECO:0000256" key="1">
    <source>
        <dbReference type="SAM" id="Phobius"/>
    </source>
</evidence>
<feature type="transmembrane region" description="Helical" evidence="1">
    <location>
        <begin position="138"/>
        <end position="155"/>
    </location>
</feature>
<evidence type="ECO:0000313" key="4">
    <source>
        <dbReference type="Proteomes" id="UP001501757"/>
    </source>
</evidence>
<dbReference type="InterPro" id="IPR007349">
    <property type="entry name" value="DUF418"/>
</dbReference>
<dbReference type="Pfam" id="PF04235">
    <property type="entry name" value="DUF418"/>
    <property type="match status" value="1"/>
</dbReference>
<feature type="transmembrane region" description="Helical" evidence="1">
    <location>
        <begin position="285"/>
        <end position="304"/>
    </location>
</feature>
<keyword evidence="1" id="KW-1133">Transmembrane helix</keyword>
<dbReference type="InterPro" id="IPR052529">
    <property type="entry name" value="Bact_Transport_Assoc"/>
</dbReference>
<keyword evidence="1" id="KW-0812">Transmembrane</keyword>
<dbReference type="EMBL" id="BAAAEI010000003">
    <property type="protein sequence ID" value="GAA0343355.1"/>
    <property type="molecule type" value="Genomic_DNA"/>
</dbReference>
<keyword evidence="1" id="KW-0472">Membrane</keyword>
<feature type="transmembrane region" description="Helical" evidence="1">
    <location>
        <begin position="325"/>
        <end position="345"/>
    </location>
</feature>
<name>A0ABP3GE93_9ALTE</name>
<dbReference type="Proteomes" id="UP001501757">
    <property type="component" value="Unassembled WGS sequence"/>
</dbReference>
<keyword evidence="4" id="KW-1185">Reference proteome</keyword>
<gene>
    <name evidence="3" type="ORF">GCM10009092_04950</name>
</gene>
<sequence length="403" mass="45923">MNQPRIQLLDLLRGIALLGILLMNIRLFSAPEAAYFSPLVYGEQLQLNKIWWTLQYFIADQKFMAIFSMLFGASTALICDRLDAKGLCAWRIYTRRLLVLLLIGLLHAYLIWHGDILVFYALCGVIPFVFRHLNWRICIMFGLLCLGVGSLKSYLTYLSMVSLPAAIQQQIITQSLPGMIQVSETEIAALNGSWAQQLSYRISAAWHFHTDVLPNWGIWRVSGMMLLGLGLYRCGFLRGQFSILFYQQTAWTGIISGMLLSLYGYYLNEQTAWQFPHYFFGHTLFNYWGAVCTAVGLIALITLWQASGCCQPLARFIQGIGRTALSNYLLQSILCTAFFYGVWGFARMPPYLTALVVVIVWLLQFLLTHWWLQTHAKGPVEALWHLATYAKVPGLTEKKPQTR</sequence>
<feature type="transmembrane region" description="Helical" evidence="1">
    <location>
        <begin position="12"/>
        <end position="29"/>
    </location>
</feature>
<accession>A0ABP3GE93</accession>
<feature type="domain" description="DUF418" evidence="2">
    <location>
        <begin position="231"/>
        <end position="391"/>
    </location>
</feature>
<feature type="transmembrane region" description="Helical" evidence="1">
    <location>
        <begin position="92"/>
        <end position="110"/>
    </location>
</feature>
<proteinExistence type="predicted"/>
<feature type="transmembrane region" description="Helical" evidence="1">
    <location>
        <begin position="116"/>
        <end position="133"/>
    </location>
</feature>
<dbReference type="RefSeq" id="WP_343841350.1">
    <property type="nucleotide sequence ID" value="NZ_BAAAEI010000003.1"/>
</dbReference>
<feature type="transmembrane region" description="Helical" evidence="1">
    <location>
        <begin position="351"/>
        <end position="372"/>
    </location>
</feature>
<protein>
    <submittedName>
        <fullName evidence="3">DUF418 domain-containing protein</fullName>
    </submittedName>
</protein>
<organism evidence="3 4">
    <name type="scientific">Bowmanella denitrificans</name>
    <dbReference type="NCBI Taxonomy" id="366582"/>
    <lineage>
        <taxon>Bacteria</taxon>
        <taxon>Pseudomonadati</taxon>
        <taxon>Pseudomonadota</taxon>
        <taxon>Gammaproteobacteria</taxon>
        <taxon>Alteromonadales</taxon>
        <taxon>Alteromonadaceae</taxon>
        <taxon>Bowmanella</taxon>
    </lineage>
</organism>
<evidence type="ECO:0000259" key="2">
    <source>
        <dbReference type="Pfam" id="PF04235"/>
    </source>
</evidence>
<feature type="transmembrane region" description="Helical" evidence="1">
    <location>
        <begin position="244"/>
        <end position="265"/>
    </location>
</feature>
<reference evidence="4" key="1">
    <citation type="journal article" date="2019" name="Int. J. Syst. Evol. Microbiol.">
        <title>The Global Catalogue of Microorganisms (GCM) 10K type strain sequencing project: providing services to taxonomists for standard genome sequencing and annotation.</title>
        <authorList>
            <consortium name="The Broad Institute Genomics Platform"/>
            <consortium name="The Broad Institute Genome Sequencing Center for Infectious Disease"/>
            <person name="Wu L."/>
            <person name="Ma J."/>
        </authorList>
    </citation>
    <scope>NUCLEOTIDE SEQUENCE [LARGE SCALE GENOMIC DNA]</scope>
    <source>
        <strain evidence="4">JCM 13378</strain>
    </source>
</reference>
<feature type="transmembrane region" description="Helical" evidence="1">
    <location>
        <begin position="63"/>
        <end position="80"/>
    </location>
</feature>
<evidence type="ECO:0000313" key="3">
    <source>
        <dbReference type="EMBL" id="GAA0343355.1"/>
    </source>
</evidence>
<comment type="caution">
    <text evidence="3">The sequence shown here is derived from an EMBL/GenBank/DDBJ whole genome shotgun (WGS) entry which is preliminary data.</text>
</comment>